<evidence type="ECO:0000313" key="3">
    <source>
        <dbReference type="EMBL" id="CAD8096047.1"/>
    </source>
</evidence>
<comment type="caution">
    <text evidence="3">The sequence shown here is derived from an EMBL/GenBank/DDBJ whole genome shotgun (WGS) entry which is preliminary data.</text>
</comment>
<dbReference type="InterPro" id="IPR000719">
    <property type="entry name" value="Prot_kinase_dom"/>
</dbReference>
<evidence type="ECO:0000256" key="1">
    <source>
        <dbReference type="SAM" id="Coils"/>
    </source>
</evidence>
<proteinExistence type="predicted"/>
<name>A0A8S1NRQ0_9CILI</name>
<feature type="coiled-coil region" evidence="1">
    <location>
        <begin position="506"/>
        <end position="616"/>
    </location>
</feature>
<protein>
    <recommendedName>
        <fullName evidence="2">Protein kinase domain-containing protein</fullName>
    </recommendedName>
</protein>
<feature type="coiled-coil region" evidence="1">
    <location>
        <begin position="840"/>
        <end position="950"/>
    </location>
</feature>
<dbReference type="SMART" id="SM00220">
    <property type="entry name" value="S_TKc"/>
    <property type="match status" value="1"/>
</dbReference>
<evidence type="ECO:0000313" key="4">
    <source>
        <dbReference type="Proteomes" id="UP000692954"/>
    </source>
</evidence>
<dbReference type="Pfam" id="PF00069">
    <property type="entry name" value="Pkinase"/>
    <property type="match status" value="1"/>
</dbReference>
<sequence>MQQIASITFQGIQIEKYEPYLDEDEFKFFQAKIIETGELITIKEQSKITTTEENLLRLQQRVKQQHIIEIKMYEKQEQKAFLIIEKTKKLLSYYIRENEYKIKQEIEKCHLFLQLVKAIQEFHRFGTFHRNLKPIHFVFCENLNNEQVLKLFDFGLAQLQTDKELDKSLELGSIEYLAPEIMNDEYYDKQVDVWSLGVIWYEMLTGEIIIQNNNNELNQESIDLQIDQNKNQINPKIKKMLKQMLVIQSSKRITLDILFSNLEKFCFYQADVNNMNPLQKQVDQINQLNNFKNEIQQQLDLQFKDEQLEVFNQKQISIKKANIDIIQDEINQTNQLLLINNNQYELYMQQRYAILEQGNFNNQYKLQLLDNLFSQFQQQLQVSITSKILNQEDKINKRIKEKENQIKGEISLQIKQQLLLDYNLQMSVKENEIFGFQAYFSGPLALSQQILQETENQIEILDKQLDNSLINVQKPQKYLEIKQILIRIKQELNLQINQPKEIAEKIREFQKQLIKITMEVDSIEKEIELEQLSNQLKREKNTFFHKSNNLFNQYNTLLNDEIVILQDLKNKNLQQQIQNQQNNYYNEKIQKLMNQKQTLNQELEQLSELIEDSQIENMLLFIQKIQFFNDKIIQMTNHEKQTFQQFQTKYKIFQTLDQNNLEKELQNLLNQSNYLMGFMETYLQASKLDQQGNFNNQYKLQLLDNLFSQFQQQLQVSITSKILNQEDKINKRIKEKENQIKGEISLQIKQQLLLDYNLQMSVKENEIFGFQAYFSGPLALSQQILQETENQIEILDKQLDNSLINVQKPQKYLEIKQILIRIKQELNLQINQPKEIAEKIREFQKQLIKITMEVDSIEKEIELEQLSNQLKREKNTFFHKSNNLFNQYNTLLNDEIVILQDLKNKNLQQQIQNQQNNYYNEKIQKLMNQKQTLNQELEQLSELIEDSQIENMLLFIQKIQFFNDKIIQMTNHEKQTFQQFQTKYKIFQTLDQNNLEKELQNLLNQSNYLMGFMETYLQASKLDCTDIKIISNLEQSKNDLLQTLERQMEHLLDCQQKLQVNNQIIESNRMKFDQKGLLNQSYEIFSSETHENITYKLKETINIINQVKVRLKFFQDQDFYKEIIDSWNGIKNQKESLQNKLQEVTEMMLRNMYNNDELQKQINKIKVMIIQTNITLKLLPSFLQIQRFNQEYQQNQNSYLDLLTLVVYIKLYHNSRYLKRYLSLKIKAVDRLIQQQTDVKNETILLKQDELQKQIEESKQKEQEIKRLMEEYLRCLQQKKQAIQIAIVSEHDIEITKQNENLEHQIKQIVKVKLAANFNDKQIINSMIEYQKMFEFSTFLCYKLALI</sequence>
<accession>A0A8S1NRQ0</accession>
<dbReference type="EMBL" id="CAJJDN010000065">
    <property type="protein sequence ID" value="CAD8096047.1"/>
    <property type="molecule type" value="Genomic_DNA"/>
</dbReference>
<feature type="coiled-coil region" evidence="1">
    <location>
        <begin position="1030"/>
        <end position="1061"/>
    </location>
</feature>
<dbReference type="PANTHER" id="PTHR24347">
    <property type="entry name" value="SERINE/THREONINE-PROTEIN KINASE"/>
    <property type="match status" value="1"/>
</dbReference>
<dbReference type="GO" id="GO:0005524">
    <property type="term" value="F:ATP binding"/>
    <property type="evidence" value="ECO:0007669"/>
    <property type="project" value="InterPro"/>
</dbReference>
<dbReference type="Proteomes" id="UP000692954">
    <property type="component" value="Unassembled WGS sequence"/>
</dbReference>
<dbReference type="GO" id="GO:0004672">
    <property type="term" value="F:protein kinase activity"/>
    <property type="evidence" value="ECO:0007669"/>
    <property type="project" value="InterPro"/>
</dbReference>
<feature type="coiled-coil region" evidence="1">
    <location>
        <begin position="1241"/>
        <end position="1278"/>
    </location>
</feature>
<feature type="domain" description="Protein kinase" evidence="2">
    <location>
        <begin position="1"/>
        <end position="266"/>
    </location>
</feature>
<keyword evidence="1" id="KW-0175">Coiled coil</keyword>
<gene>
    <name evidence="3" type="ORF">PSON_ATCC_30995.1.T0650231</name>
</gene>
<organism evidence="3 4">
    <name type="scientific">Paramecium sonneborni</name>
    <dbReference type="NCBI Taxonomy" id="65129"/>
    <lineage>
        <taxon>Eukaryota</taxon>
        <taxon>Sar</taxon>
        <taxon>Alveolata</taxon>
        <taxon>Ciliophora</taxon>
        <taxon>Intramacronucleata</taxon>
        <taxon>Oligohymenophorea</taxon>
        <taxon>Peniculida</taxon>
        <taxon>Parameciidae</taxon>
        <taxon>Paramecium</taxon>
    </lineage>
</organism>
<feature type="coiled-coil region" evidence="1">
    <location>
        <begin position="444"/>
        <end position="471"/>
    </location>
</feature>
<feature type="coiled-coil region" evidence="1">
    <location>
        <begin position="778"/>
        <end position="805"/>
    </location>
</feature>
<dbReference type="OrthoDB" id="310408at2759"/>
<dbReference type="PROSITE" id="PS50011">
    <property type="entry name" value="PROTEIN_KINASE_DOM"/>
    <property type="match status" value="1"/>
</dbReference>
<reference evidence="3" key="1">
    <citation type="submission" date="2021-01" db="EMBL/GenBank/DDBJ databases">
        <authorList>
            <consortium name="Genoscope - CEA"/>
            <person name="William W."/>
        </authorList>
    </citation>
    <scope>NUCLEOTIDE SEQUENCE</scope>
</reference>
<evidence type="ECO:0000259" key="2">
    <source>
        <dbReference type="PROSITE" id="PS50011"/>
    </source>
</evidence>
<keyword evidence="4" id="KW-1185">Reference proteome</keyword>